<dbReference type="Proteomes" id="UP000616608">
    <property type="component" value="Unassembled WGS sequence"/>
</dbReference>
<dbReference type="InterPro" id="IPR029062">
    <property type="entry name" value="Class_I_gatase-like"/>
</dbReference>
<name>A0A917D6W4_9BACI</name>
<feature type="signal peptide" evidence="2">
    <location>
        <begin position="1"/>
        <end position="22"/>
    </location>
</feature>
<gene>
    <name evidence="4" type="ORF">GCM10007425_04160</name>
</gene>
<dbReference type="PANTHER" id="PTHR43308:SF5">
    <property type="entry name" value="S-LAYER PROTEIN _ PEPTIDOGLYCAN ENDO-BETA-N-ACETYLGLUCOSAMINIDASE"/>
    <property type="match status" value="1"/>
</dbReference>
<reference evidence="4" key="2">
    <citation type="submission" date="2020-09" db="EMBL/GenBank/DDBJ databases">
        <authorList>
            <person name="Sun Q."/>
            <person name="Zhou Y."/>
        </authorList>
    </citation>
    <scope>NUCLEOTIDE SEQUENCE</scope>
    <source>
        <strain evidence="4">CGMCC 1.15760</strain>
    </source>
</reference>
<organism evidence="4 5">
    <name type="scientific">Lysinibacillus alkalisoli</name>
    <dbReference type="NCBI Taxonomy" id="1911548"/>
    <lineage>
        <taxon>Bacteria</taxon>
        <taxon>Bacillati</taxon>
        <taxon>Bacillota</taxon>
        <taxon>Bacilli</taxon>
        <taxon>Bacillales</taxon>
        <taxon>Bacillaceae</taxon>
        <taxon>Lysinibacillus</taxon>
    </lineage>
</organism>
<keyword evidence="5" id="KW-1185">Reference proteome</keyword>
<dbReference type="PROSITE" id="PS51272">
    <property type="entry name" value="SLH"/>
    <property type="match status" value="2"/>
</dbReference>
<feature type="domain" description="SLH" evidence="3">
    <location>
        <begin position="460"/>
        <end position="523"/>
    </location>
</feature>
<evidence type="ECO:0000256" key="1">
    <source>
        <dbReference type="ARBA" id="ARBA00022729"/>
    </source>
</evidence>
<keyword evidence="1 2" id="KW-0732">Signal</keyword>
<comment type="caution">
    <text evidence="4">The sequence shown here is derived from an EMBL/GenBank/DDBJ whole genome shotgun (WGS) entry which is preliminary data.</text>
</comment>
<dbReference type="InterPro" id="IPR001119">
    <property type="entry name" value="SLH_dom"/>
</dbReference>
<proteinExistence type="predicted"/>
<evidence type="ECO:0000256" key="2">
    <source>
        <dbReference type="SAM" id="SignalP"/>
    </source>
</evidence>
<dbReference type="InterPro" id="IPR051465">
    <property type="entry name" value="Cell_Envelope_Struct_Comp"/>
</dbReference>
<dbReference type="RefSeq" id="WP_188613352.1">
    <property type="nucleotide sequence ID" value="NZ_BMJT01000001.1"/>
</dbReference>
<feature type="domain" description="SLH" evidence="3">
    <location>
        <begin position="579"/>
        <end position="637"/>
    </location>
</feature>
<dbReference type="EMBL" id="BMJT01000001">
    <property type="protein sequence ID" value="GGG13046.1"/>
    <property type="molecule type" value="Genomic_DNA"/>
</dbReference>
<dbReference type="Gene3D" id="3.40.50.880">
    <property type="match status" value="1"/>
</dbReference>
<dbReference type="Pfam" id="PF00395">
    <property type="entry name" value="SLH"/>
    <property type="match status" value="3"/>
</dbReference>
<evidence type="ECO:0000259" key="3">
    <source>
        <dbReference type="PROSITE" id="PS51272"/>
    </source>
</evidence>
<dbReference type="CDD" id="cd03143">
    <property type="entry name" value="A4_beta-galactosidase_middle_domain"/>
    <property type="match status" value="1"/>
</dbReference>
<dbReference type="SUPFAM" id="SSF52317">
    <property type="entry name" value="Class I glutamine amidotransferase-like"/>
    <property type="match status" value="1"/>
</dbReference>
<dbReference type="AlphaFoldDB" id="A0A917D6W4"/>
<dbReference type="PANTHER" id="PTHR43308">
    <property type="entry name" value="OUTER MEMBRANE PROTEIN ALPHA-RELATED"/>
    <property type="match status" value="1"/>
</dbReference>
<protein>
    <recommendedName>
        <fullName evidence="3">SLH domain-containing protein</fullName>
    </recommendedName>
</protein>
<evidence type="ECO:0000313" key="4">
    <source>
        <dbReference type="EMBL" id="GGG13046.1"/>
    </source>
</evidence>
<evidence type="ECO:0000313" key="5">
    <source>
        <dbReference type="Proteomes" id="UP000616608"/>
    </source>
</evidence>
<reference evidence="4" key="1">
    <citation type="journal article" date="2014" name="Int. J. Syst. Evol. Microbiol.">
        <title>Complete genome sequence of Corynebacterium casei LMG S-19264T (=DSM 44701T), isolated from a smear-ripened cheese.</title>
        <authorList>
            <consortium name="US DOE Joint Genome Institute (JGI-PGF)"/>
            <person name="Walter F."/>
            <person name="Albersmeier A."/>
            <person name="Kalinowski J."/>
            <person name="Ruckert C."/>
        </authorList>
    </citation>
    <scope>NUCLEOTIDE SEQUENCE</scope>
    <source>
        <strain evidence="4">CGMCC 1.15760</strain>
    </source>
</reference>
<sequence>MKKIVFSLFLLTFLLIIPTAQANAQKIGIMFSESSEKYADTVHPAGKYKNKDVSAKVDYSSTYDKELKAYHMYQQLGFDVHKVNEAMLNDLSSLKQFDAIVFPYTVMMNHTQRENVKAFVQAGGGAVFAFQTARNESAHFPQAGKPDISPLIFHVDSWVFEWDNLTEVFQSRFIDDVRLRNFDVVNTNQSHPIIQWSTQELGRNLKMTDTKTNWVEIIKPWQNQRSNIQPILFFKNYDYTDKAATMNSDTFGAAHAIQYGKGRVVQIGFKIMDYIDVVANDHWEEENRGHSFVGHSGSDDAKVFMKNALKWSIAPNNSNAKRYYNLSLYTDQLQAYISPNGFVYRATATIKNNGNVPARGTLKAEVFDQNNKRVGVSHERYIPGLAADATTNNADRRDISVHREKFEIYMKGLPAGTYTVRVSFTEGRPDQTGNGFNFKTMAETKTFTRKNGSNNATFANVPMFRDVPINNPAYYDIKNLYATGIVTGYGDHTYKLQNAITRVQAATMILRALHIQPTTQHTLQANDLQKGQYGYDVLATAAKYGIVSLQNGRINAQAPMTRGDMAQALTNGFQLRGISHKAFHDVPTSSPYYNYVQTLAALAITTGYEDQTFRPNHPVNRQNFAQFINRTLYFQSK</sequence>
<accession>A0A917D6W4</accession>
<feature type="chain" id="PRO_5037714928" description="SLH domain-containing protein" evidence="2">
    <location>
        <begin position="23"/>
        <end position="637"/>
    </location>
</feature>